<dbReference type="Proteomes" id="UP001597046">
    <property type="component" value="Unassembled WGS sequence"/>
</dbReference>
<accession>A0ABW3N029</accession>
<keyword evidence="2" id="KW-1185">Reference proteome</keyword>
<name>A0ABW3N029_9MICO</name>
<sequence>MSVAAPGLDDGVLTGLSIRELIRELARLEEERWLSEVDGDRTRRLEEAIVVELRRRGRQPAEDTAA</sequence>
<reference evidence="2" key="1">
    <citation type="journal article" date="2019" name="Int. J. Syst. Evol. Microbiol.">
        <title>The Global Catalogue of Microorganisms (GCM) 10K type strain sequencing project: providing services to taxonomists for standard genome sequencing and annotation.</title>
        <authorList>
            <consortium name="The Broad Institute Genomics Platform"/>
            <consortium name="The Broad Institute Genome Sequencing Center for Infectious Disease"/>
            <person name="Wu L."/>
            <person name="Ma J."/>
        </authorList>
    </citation>
    <scope>NUCLEOTIDE SEQUENCE [LARGE SCALE GENOMIC DNA]</scope>
    <source>
        <strain evidence="2">CCUG 57508</strain>
    </source>
</reference>
<dbReference type="RefSeq" id="WP_386053876.1">
    <property type="nucleotide sequence ID" value="NZ_JBHTKH010000012.1"/>
</dbReference>
<protein>
    <submittedName>
        <fullName evidence="1">Uncharacterized protein</fullName>
    </submittedName>
</protein>
<gene>
    <name evidence="1" type="ORF">ACFQ2V_16120</name>
</gene>
<evidence type="ECO:0000313" key="1">
    <source>
        <dbReference type="EMBL" id="MFD1055842.1"/>
    </source>
</evidence>
<proteinExistence type="predicted"/>
<comment type="caution">
    <text evidence="1">The sequence shown here is derived from an EMBL/GenBank/DDBJ whole genome shotgun (WGS) entry which is preliminary data.</text>
</comment>
<dbReference type="EMBL" id="JBHTKH010000012">
    <property type="protein sequence ID" value="MFD1055842.1"/>
    <property type="molecule type" value="Genomic_DNA"/>
</dbReference>
<evidence type="ECO:0000313" key="2">
    <source>
        <dbReference type="Proteomes" id="UP001597046"/>
    </source>
</evidence>
<organism evidence="1 2">
    <name type="scientific">Terrabacter terrigena</name>
    <dbReference type="NCBI Taxonomy" id="574718"/>
    <lineage>
        <taxon>Bacteria</taxon>
        <taxon>Bacillati</taxon>
        <taxon>Actinomycetota</taxon>
        <taxon>Actinomycetes</taxon>
        <taxon>Micrococcales</taxon>
        <taxon>Intrasporangiaceae</taxon>
        <taxon>Terrabacter</taxon>
    </lineage>
</organism>